<evidence type="ECO:0000256" key="5">
    <source>
        <dbReference type="ARBA" id="ARBA00012438"/>
    </source>
</evidence>
<dbReference type="GO" id="GO:0005886">
    <property type="term" value="C:plasma membrane"/>
    <property type="evidence" value="ECO:0007669"/>
    <property type="project" value="UniProtKB-SubCell"/>
</dbReference>
<evidence type="ECO:0000256" key="12">
    <source>
        <dbReference type="ARBA" id="ARBA00022840"/>
    </source>
</evidence>
<accession>A0A9X2RIY3</accession>
<evidence type="ECO:0000256" key="14">
    <source>
        <dbReference type="ARBA" id="ARBA00022912"/>
    </source>
</evidence>
<dbReference type="Pfam" id="PF02518">
    <property type="entry name" value="HATPase_c"/>
    <property type="match status" value="1"/>
</dbReference>
<dbReference type="Gene3D" id="3.30.565.10">
    <property type="entry name" value="Histidine kinase-like ATPase, C-terminal domain"/>
    <property type="match status" value="1"/>
</dbReference>
<gene>
    <name evidence="24" type="ORF">NOG11_01735</name>
</gene>
<dbReference type="PANTHER" id="PTHR44936">
    <property type="entry name" value="SENSOR PROTEIN CREC"/>
    <property type="match status" value="1"/>
</dbReference>
<evidence type="ECO:0000259" key="22">
    <source>
        <dbReference type="PROSITE" id="PS50109"/>
    </source>
</evidence>
<keyword evidence="7" id="KW-0597">Phosphoprotein</keyword>
<evidence type="ECO:0000256" key="21">
    <source>
        <dbReference type="SAM" id="Phobius"/>
    </source>
</evidence>
<keyword evidence="8" id="KW-0808">Transferase</keyword>
<evidence type="ECO:0000256" key="6">
    <source>
        <dbReference type="ARBA" id="ARBA00022475"/>
    </source>
</evidence>
<evidence type="ECO:0000256" key="8">
    <source>
        <dbReference type="ARBA" id="ARBA00022679"/>
    </source>
</evidence>
<dbReference type="PROSITE" id="PS50109">
    <property type="entry name" value="HIS_KIN"/>
    <property type="match status" value="1"/>
</dbReference>
<evidence type="ECO:0000256" key="18">
    <source>
        <dbReference type="ARBA" id="ARBA00023211"/>
    </source>
</evidence>
<dbReference type="EMBL" id="JANIBC010000001">
    <property type="protein sequence ID" value="MCQ8184098.1"/>
    <property type="molecule type" value="Genomic_DNA"/>
</dbReference>
<keyword evidence="21" id="KW-0472">Membrane</keyword>
<dbReference type="InterPro" id="IPR005467">
    <property type="entry name" value="His_kinase_dom"/>
</dbReference>
<dbReference type="InterPro" id="IPR036097">
    <property type="entry name" value="HisK_dim/P_sf"/>
</dbReference>
<dbReference type="InterPro" id="IPR003661">
    <property type="entry name" value="HisK_dim/P_dom"/>
</dbReference>
<keyword evidence="21" id="KW-0812">Transmembrane</keyword>
<dbReference type="EC" id="2.7.13.3" evidence="5"/>
<dbReference type="SMART" id="SM00387">
    <property type="entry name" value="HATPase_c"/>
    <property type="match status" value="1"/>
</dbReference>
<keyword evidence="10 24" id="KW-0418">Kinase</keyword>
<evidence type="ECO:0000256" key="4">
    <source>
        <dbReference type="ARBA" id="ARBA00004651"/>
    </source>
</evidence>
<keyword evidence="13" id="KW-0460">Magnesium</keyword>
<dbReference type="CDD" id="cd00082">
    <property type="entry name" value="HisKA"/>
    <property type="match status" value="1"/>
</dbReference>
<dbReference type="InterPro" id="IPR003594">
    <property type="entry name" value="HATPase_dom"/>
</dbReference>
<dbReference type="PANTHER" id="PTHR44936:SF9">
    <property type="entry name" value="SENSOR PROTEIN CREC"/>
    <property type="match status" value="1"/>
</dbReference>
<evidence type="ECO:0000256" key="15">
    <source>
        <dbReference type="ARBA" id="ARBA00023012"/>
    </source>
</evidence>
<dbReference type="GO" id="GO:0005524">
    <property type="term" value="F:ATP binding"/>
    <property type="evidence" value="ECO:0007669"/>
    <property type="project" value="UniProtKB-KW"/>
</dbReference>
<dbReference type="InterPro" id="IPR004358">
    <property type="entry name" value="Sig_transdc_His_kin-like_C"/>
</dbReference>
<keyword evidence="14" id="KW-0904">Protein phosphatase</keyword>
<keyword evidence="15" id="KW-0902">Two-component regulatory system</keyword>
<dbReference type="Gene3D" id="1.10.287.130">
    <property type="match status" value="1"/>
</dbReference>
<keyword evidence="16" id="KW-0346">Stress response</keyword>
<dbReference type="InterPro" id="IPR003660">
    <property type="entry name" value="HAMP_dom"/>
</dbReference>
<feature type="domain" description="HAMP" evidence="23">
    <location>
        <begin position="170"/>
        <end position="222"/>
    </location>
</feature>
<evidence type="ECO:0000256" key="1">
    <source>
        <dbReference type="ARBA" id="ARBA00000085"/>
    </source>
</evidence>
<feature type="transmembrane region" description="Helical" evidence="21">
    <location>
        <begin position="149"/>
        <end position="169"/>
    </location>
</feature>
<organism evidence="24 25">
    <name type="scientific">Parvularcula maris</name>
    <dbReference type="NCBI Taxonomy" id="2965077"/>
    <lineage>
        <taxon>Bacteria</taxon>
        <taxon>Pseudomonadati</taxon>
        <taxon>Pseudomonadota</taxon>
        <taxon>Alphaproteobacteria</taxon>
        <taxon>Parvularculales</taxon>
        <taxon>Parvularculaceae</taxon>
        <taxon>Parvularcula</taxon>
    </lineage>
</organism>
<evidence type="ECO:0000256" key="16">
    <source>
        <dbReference type="ARBA" id="ARBA00023016"/>
    </source>
</evidence>
<dbReference type="SUPFAM" id="SSF47384">
    <property type="entry name" value="Homodimeric domain of signal transducing histidine kinase"/>
    <property type="match status" value="1"/>
</dbReference>
<comment type="catalytic activity">
    <reaction evidence="1">
        <text>ATP + protein L-histidine = ADP + protein N-phospho-L-histidine.</text>
        <dbReference type="EC" id="2.7.13.3"/>
    </reaction>
</comment>
<comment type="caution">
    <text evidence="24">The sequence shown here is derived from an EMBL/GenBank/DDBJ whole genome shotgun (WGS) entry which is preliminary data.</text>
</comment>
<feature type="transmembrane region" description="Helical" evidence="21">
    <location>
        <begin position="12"/>
        <end position="32"/>
    </location>
</feature>
<evidence type="ECO:0000256" key="10">
    <source>
        <dbReference type="ARBA" id="ARBA00022777"/>
    </source>
</evidence>
<dbReference type="CDD" id="cd00075">
    <property type="entry name" value="HATPase"/>
    <property type="match status" value="1"/>
</dbReference>
<protein>
    <recommendedName>
        <fullName evidence="19">Signal transduction histidine-protein kinase/phosphatase MprB</fullName>
        <ecNumber evidence="5">2.7.13.3</ecNumber>
    </recommendedName>
    <alternativeName>
        <fullName evidence="20">Mycobacterial persistence regulator B</fullName>
    </alternativeName>
</protein>
<dbReference type="Proteomes" id="UP001142610">
    <property type="component" value="Unassembled WGS sequence"/>
</dbReference>
<evidence type="ECO:0000256" key="3">
    <source>
        <dbReference type="ARBA" id="ARBA00001946"/>
    </source>
</evidence>
<feature type="domain" description="Histidine kinase" evidence="22">
    <location>
        <begin position="230"/>
        <end position="426"/>
    </location>
</feature>
<keyword evidence="11" id="KW-0378">Hydrolase</keyword>
<evidence type="ECO:0000256" key="9">
    <source>
        <dbReference type="ARBA" id="ARBA00022741"/>
    </source>
</evidence>
<evidence type="ECO:0000256" key="2">
    <source>
        <dbReference type="ARBA" id="ARBA00001936"/>
    </source>
</evidence>
<dbReference type="GO" id="GO:0004721">
    <property type="term" value="F:phosphoprotein phosphatase activity"/>
    <property type="evidence" value="ECO:0007669"/>
    <property type="project" value="UniProtKB-KW"/>
</dbReference>
<dbReference type="PRINTS" id="PR00344">
    <property type="entry name" value="BCTRLSENSOR"/>
</dbReference>
<keyword evidence="21" id="KW-1133">Transmembrane helix</keyword>
<keyword evidence="17" id="KW-0843">Virulence</keyword>
<reference evidence="24" key="1">
    <citation type="submission" date="2022-07" db="EMBL/GenBank/DDBJ databases">
        <title>Parvularcula maris sp. nov., an algicidal bacterium isolated from seawater.</title>
        <authorList>
            <person name="Li F."/>
        </authorList>
    </citation>
    <scope>NUCLEOTIDE SEQUENCE</scope>
    <source>
        <strain evidence="24">BGMRC 0090</strain>
    </source>
</reference>
<dbReference type="InterPro" id="IPR036890">
    <property type="entry name" value="HATPase_C_sf"/>
</dbReference>
<dbReference type="InterPro" id="IPR050980">
    <property type="entry name" value="2C_sensor_his_kinase"/>
</dbReference>
<proteinExistence type="predicted"/>
<evidence type="ECO:0000313" key="24">
    <source>
        <dbReference type="EMBL" id="MCQ8184098.1"/>
    </source>
</evidence>
<evidence type="ECO:0000256" key="19">
    <source>
        <dbReference type="ARBA" id="ARBA00040454"/>
    </source>
</evidence>
<evidence type="ECO:0000256" key="20">
    <source>
        <dbReference type="ARBA" id="ARBA00041776"/>
    </source>
</evidence>
<keyword evidence="9" id="KW-0547">Nucleotide-binding</keyword>
<comment type="subcellular location">
    <subcellularLocation>
        <location evidence="4">Cell membrane</location>
        <topology evidence="4">Multi-pass membrane protein</topology>
    </subcellularLocation>
</comment>
<comment type="cofactor">
    <cofactor evidence="3">
        <name>Mg(2+)</name>
        <dbReference type="ChEBI" id="CHEBI:18420"/>
    </cofactor>
</comment>
<sequence>MSLPRLGLGGRLVLILAAVVIAGQLVNGFLLVRAEQRDVIRRAEAVLADRLVQAALVHEEDRPGARRFLGRRGARIRQGPPEIGEPNPSATEQLRAALTEAGVAASNSTVRTVERERGFALIGAVELGEGRWLTTLTPMPRPRKLPWRLIALQAGVLTLVLLIPAVWLARSVTAPMRTLTAVADGFLSGRPSPPLPTRGPPDVRALASALDTLESRVLGALERQSVMLGAVGHDLRTPLASLRILVESVSDEALRRELIGGVERIDRTLADILTFASSGARPDLEEIRCEALMRRAAEAYAAQDVVVEKCPGAILGAPDALLRALRNLIDNALRHGGGKARLSTEAGGDEILLIVEDRGRGLPETEAARLLRPFERGDRSRSSATPGSGLGLSIAAAIAEAHGGCLELKPAAGGGTRALIRLKKPQM</sequence>
<evidence type="ECO:0000256" key="17">
    <source>
        <dbReference type="ARBA" id="ARBA00023026"/>
    </source>
</evidence>
<dbReference type="SMART" id="SM00388">
    <property type="entry name" value="HisKA"/>
    <property type="match status" value="1"/>
</dbReference>
<keyword evidence="12" id="KW-0067">ATP-binding</keyword>
<comment type="cofactor">
    <cofactor evidence="2">
        <name>Mn(2+)</name>
        <dbReference type="ChEBI" id="CHEBI:29035"/>
    </cofactor>
</comment>
<keyword evidence="18" id="KW-0464">Manganese</keyword>
<dbReference type="SUPFAM" id="SSF55874">
    <property type="entry name" value="ATPase domain of HSP90 chaperone/DNA topoisomerase II/histidine kinase"/>
    <property type="match status" value="1"/>
</dbReference>
<name>A0A9X2RIY3_9PROT</name>
<evidence type="ECO:0000256" key="13">
    <source>
        <dbReference type="ARBA" id="ARBA00022842"/>
    </source>
</evidence>
<dbReference type="RefSeq" id="WP_256617904.1">
    <property type="nucleotide sequence ID" value="NZ_JANIBC010000001.1"/>
</dbReference>
<keyword evidence="25" id="KW-1185">Reference proteome</keyword>
<keyword evidence="6" id="KW-1003">Cell membrane</keyword>
<evidence type="ECO:0000256" key="11">
    <source>
        <dbReference type="ARBA" id="ARBA00022801"/>
    </source>
</evidence>
<dbReference type="AlphaFoldDB" id="A0A9X2RIY3"/>
<evidence type="ECO:0000256" key="7">
    <source>
        <dbReference type="ARBA" id="ARBA00022553"/>
    </source>
</evidence>
<evidence type="ECO:0000259" key="23">
    <source>
        <dbReference type="PROSITE" id="PS50885"/>
    </source>
</evidence>
<dbReference type="GO" id="GO:0000155">
    <property type="term" value="F:phosphorelay sensor kinase activity"/>
    <property type="evidence" value="ECO:0007669"/>
    <property type="project" value="InterPro"/>
</dbReference>
<dbReference type="PROSITE" id="PS50885">
    <property type="entry name" value="HAMP"/>
    <property type="match status" value="1"/>
</dbReference>
<evidence type="ECO:0000313" key="25">
    <source>
        <dbReference type="Proteomes" id="UP001142610"/>
    </source>
</evidence>